<protein>
    <submittedName>
        <fullName evidence="2">Putative Rab 11b</fullName>
    </submittedName>
</protein>
<dbReference type="InterPro" id="IPR001806">
    <property type="entry name" value="Small_GTPase"/>
</dbReference>
<dbReference type="Pfam" id="PF08477">
    <property type="entry name" value="Roc"/>
    <property type="match status" value="1"/>
</dbReference>
<dbReference type="InterPro" id="IPR050209">
    <property type="entry name" value="Rab_GTPases_membrane_traffic"/>
</dbReference>
<dbReference type="InterPro" id="IPR005225">
    <property type="entry name" value="Small_GTP-bd"/>
</dbReference>
<dbReference type="OMA" id="RVRAQIW"/>
<evidence type="ECO:0000313" key="2">
    <source>
        <dbReference type="EMBL" id="CBZ50510.1"/>
    </source>
</evidence>
<dbReference type="RefSeq" id="XP_003880543.1">
    <property type="nucleotide sequence ID" value="XM_003880494.1"/>
</dbReference>
<evidence type="ECO:0000313" key="3">
    <source>
        <dbReference type="Proteomes" id="UP000007494"/>
    </source>
</evidence>
<dbReference type="PANTHER" id="PTHR47979">
    <property type="entry name" value="DRAB11-RELATED"/>
    <property type="match status" value="1"/>
</dbReference>
<dbReference type="OrthoDB" id="9989112at2759"/>
<dbReference type="Pfam" id="PF00071">
    <property type="entry name" value="Ras"/>
    <property type="match status" value="1"/>
</dbReference>
<reference evidence="3" key="1">
    <citation type="journal article" date="2012" name="PLoS Pathog.">
        <title>Comparative genomics of the apicomplexan parasites Toxoplasma gondii and Neospora caninum: Coccidia differing in host range and transmission strategy.</title>
        <authorList>
            <person name="Reid A.J."/>
            <person name="Vermont S.J."/>
            <person name="Cotton J.A."/>
            <person name="Harris D."/>
            <person name="Hill-Cawthorne G.A."/>
            <person name="Konen-Waisman S."/>
            <person name="Latham S.M."/>
            <person name="Mourier T."/>
            <person name="Norton R."/>
            <person name="Quail M.A."/>
            <person name="Sanders M."/>
            <person name="Shanmugam D."/>
            <person name="Sohal A."/>
            <person name="Wasmuth J.D."/>
            <person name="Brunk B."/>
            <person name="Grigg M.E."/>
            <person name="Howard J.C."/>
            <person name="Parkinson J."/>
            <person name="Roos D.S."/>
            <person name="Trees A.J."/>
            <person name="Berriman M."/>
            <person name="Pain A."/>
            <person name="Wastling J.M."/>
        </authorList>
    </citation>
    <scope>NUCLEOTIDE SEQUENCE [LARGE SCALE GENOMIC DNA]</scope>
    <source>
        <strain evidence="3">Liverpool</strain>
    </source>
</reference>
<dbReference type="Gene3D" id="3.40.50.300">
    <property type="entry name" value="P-loop containing nucleotide triphosphate hydrolases"/>
    <property type="match status" value="1"/>
</dbReference>
<dbReference type="NCBIfam" id="TIGR00231">
    <property type="entry name" value="small_GTP"/>
    <property type="match status" value="1"/>
</dbReference>
<evidence type="ECO:0000256" key="1">
    <source>
        <dbReference type="ARBA" id="ARBA00006270"/>
    </source>
</evidence>
<dbReference type="AlphaFoldDB" id="F0VA21"/>
<gene>
    <name evidence="2" type="ORF">NCLIV_009790</name>
</gene>
<dbReference type="SMART" id="SM00174">
    <property type="entry name" value="RHO"/>
    <property type="match status" value="1"/>
</dbReference>
<dbReference type="PRINTS" id="PR00449">
    <property type="entry name" value="RASTRNSFRMNG"/>
</dbReference>
<accession>F0VA21</accession>
<dbReference type="EMBL" id="FR823384">
    <property type="protein sequence ID" value="CBZ50510.1"/>
    <property type="molecule type" value="Genomic_DNA"/>
</dbReference>
<dbReference type="FunFam" id="3.40.50.300:FF:001447">
    <property type="entry name" value="Ras-related protein Rab-1B"/>
    <property type="match status" value="1"/>
</dbReference>
<dbReference type="GO" id="GO:0003924">
    <property type="term" value="F:GTPase activity"/>
    <property type="evidence" value="ECO:0007669"/>
    <property type="project" value="InterPro"/>
</dbReference>
<proteinExistence type="inferred from homology"/>
<dbReference type="GeneID" id="13441543"/>
<dbReference type="SUPFAM" id="SSF52540">
    <property type="entry name" value="P-loop containing nucleoside triphosphate hydrolases"/>
    <property type="match status" value="1"/>
</dbReference>
<keyword evidence="3" id="KW-1185">Reference proteome</keyword>
<dbReference type="GO" id="GO:0005525">
    <property type="term" value="F:GTP binding"/>
    <property type="evidence" value="ECO:0007669"/>
    <property type="project" value="InterPro"/>
</dbReference>
<dbReference type="PROSITE" id="PS51420">
    <property type="entry name" value="RHO"/>
    <property type="match status" value="1"/>
</dbReference>
<organism evidence="2 3">
    <name type="scientific">Neospora caninum (strain Liverpool)</name>
    <dbReference type="NCBI Taxonomy" id="572307"/>
    <lineage>
        <taxon>Eukaryota</taxon>
        <taxon>Sar</taxon>
        <taxon>Alveolata</taxon>
        <taxon>Apicomplexa</taxon>
        <taxon>Conoidasida</taxon>
        <taxon>Coccidia</taxon>
        <taxon>Eucoccidiorida</taxon>
        <taxon>Eimeriorina</taxon>
        <taxon>Sarcocystidae</taxon>
        <taxon>Neospora</taxon>
    </lineage>
</organism>
<name>F0VA21_NEOCL</name>
<dbReference type="PROSITE" id="PS51421">
    <property type="entry name" value="RAS"/>
    <property type="match status" value="1"/>
</dbReference>
<dbReference type="InterPro" id="IPR027417">
    <property type="entry name" value="P-loop_NTPase"/>
</dbReference>
<dbReference type="PROSITE" id="PS51419">
    <property type="entry name" value="RAB"/>
    <property type="match status" value="1"/>
</dbReference>
<dbReference type="SMART" id="SM00175">
    <property type="entry name" value="RAB"/>
    <property type="match status" value="1"/>
</dbReference>
<dbReference type="Proteomes" id="UP000007494">
    <property type="component" value="Chromosome IV"/>
</dbReference>
<dbReference type="SMART" id="SM00173">
    <property type="entry name" value="RAS"/>
    <property type="match status" value="1"/>
</dbReference>
<comment type="similarity">
    <text evidence="1">Belongs to the small GTPase superfamily. Rab family.</text>
</comment>
<sequence>MAAGGSEDYDHLYKVILVGDATVGKTHLLSRYIRGTLPKSPKATIGVEFATRTVPLAVGGTVKAQARKAEKSVSSRIPNPDSHRTKGFNMLRNRALCIYLQSRLGALPLQIWDTAGQERYRSITSAHYRRAVGALLVYDVTRKSTFLNASKWLEELRQNSEPDIVIMMVGNKLDLVEKDPTARDVPYELAAKFAQANGLYFSEASAVTAFNVKHIFEHLLQEIYNHRTQGGEDAPGRSNGLGAYRDTTALGGVQLASAGAHYGHSQAASCCS</sequence>
<dbReference type="eggNOG" id="KOG0087">
    <property type="taxonomic scope" value="Eukaryota"/>
</dbReference>
<dbReference type="VEuPathDB" id="ToxoDB:NCLIV_009790"/>
<dbReference type="InParanoid" id="F0VA21"/>